<feature type="region of interest" description="Disordered" evidence="2">
    <location>
        <begin position="526"/>
        <end position="570"/>
    </location>
</feature>
<gene>
    <name evidence="3" type="ORF">CJ030_MR6G008519</name>
</gene>
<keyword evidence="4" id="KW-1185">Reference proteome</keyword>
<reference evidence="3 4" key="1">
    <citation type="journal article" date="2019" name="Plant Biotechnol. J.">
        <title>The red bayberry genome and genetic basis of sex determination.</title>
        <authorList>
            <person name="Jia H.M."/>
            <person name="Jia H.J."/>
            <person name="Cai Q.L."/>
            <person name="Wang Y."/>
            <person name="Zhao H.B."/>
            <person name="Yang W.F."/>
            <person name="Wang G.Y."/>
            <person name="Li Y.H."/>
            <person name="Zhan D.L."/>
            <person name="Shen Y.T."/>
            <person name="Niu Q.F."/>
            <person name="Chang L."/>
            <person name="Qiu J."/>
            <person name="Zhao L."/>
            <person name="Xie H.B."/>
            <person name="Fu W.Y."/>
            <person name="Jin J."/>
            <person name="Li X.W."/>
            <person name="Jiao Y."/>
            <person name="Zhou C.C."/>
            <person name="Tu T."/>
            <person name="Chai C.Y."/>
            <person name="Gao J.L."/>
            <person name="Fan L.J."/>
            <person name="van de Weg E."/>
            <person name="Wang J.Y."/>
            <person name="Gao Z.S."/>
        </authorList>
    </citation>
    <scope>NUCLEOTIDE SEQUENCE [LARGE SCALE GENOMIC DNA]</scope>
    <source>
        <tissue evidence="3">Leaves</tissue>
    </source>
</reference>
<dbReference type="AlphaFoldDB" id="A0A6A1VFX2"/>
<organism evidence="3 4">
    <name type="scientific">Morella rubra</name>
    <name type="common">Chinese bayberry</name>
    <dbReference type="NCBI Taxonomy" id="262757"/>
    <lineage>
        <taxon>Eukaryota</taxon>
        <taxon>Viridiplantae</taxon>
        <taxon>Streptophyta</taxon>
        <taxon>Embryophyta</taxon>
        <taxon>Tracheophyta</taxon>
        <taxon>Spermatophyta</taxon>
        <taxon>Magnoliopsida</taxon>
        <taxon>eudicotyledons</taxon>
        <taxon>Gunneridae</taxon>
        <taxon>Pentapetalae</taxon>
        <taxon>rosids</taxon>
        <taxon>fabids</taxon>
        <taxon>Fagales</taxon>
        <taxon>Myricaceae</taxon>
        <taxon>Morella</taxon>
    </lineage>
</organism>
<comment type="caution">
    <text evidence="3">The sequence shown here is derived from an EMBL/GenBank/DDBJ whole genome shotgun (WGS) entry which is preliminary data.</text>
</comment>
<evidence type="ECO:0000313" key="3">
    <source>
        <dbReference type="EMBL" id="KAB1211631.1"/>
    </source>
</evidence>
<dbReference type="PANTHER" id="PTHR34778:SF6">
    <property type="entry name" value="SHUGOSHIN C-TERMINAL DOMAIN-CONTAINING PROTEIN"/>
    <property type="match status" value="1"/>
</dbReference>
<name>A0A6A1VFX2_9ROSI</name>
<dbReference type="OrthoDB" id="657513at2759"/>
<feature type="region of interest" description="Disordered" evidence="2">
    <location>
        <begin position="113"/>
        <end position="181"/>
    </location>
</feature>
<protein>
    <submittedName>
        <fullName evidence="3">Uncharacterized protein</fullName>
    </submittedName>
</protein>
<evidence type="ECO:0000256" key="1">
    <source>
        <dbReference type="SAM" id="Coils"/>
    </source>
</evidence>
<sequence length="803" mass="89778">MMALKKACADIVLNTGKEAAARVMASERKALRFQQDLVATKDEALRMLVRLKQMINSKTTEAEMTSLSQREKIEELEAQLNEAEDVIADLRIELKQLQGALEKVKRNQVRSLNGRVKKEDASSHGNAAADPIRPSLSNSEFETVTTSEMKNAPLNQSVSVDKSCSTAKGTEQPSVSLPDNGNAHNSDFACILMRSKEPELYRNGFTQRIRAFEKNLLNGKVSPGVVDDQHSIKKKEFTEMIDKDKGKFHLPSTSGRNTEMVNSSIEGEVKKPVKLCISRRRNTRSGKAKATSWKSCLSPGQLMKLCQPSNVLSCCKTYAADDNVKLAEDAFNLLSTKADAKQVHEMKGQKEMKSRDVPASFKSLSNQLSKPFQALPVFSRCSNSSNSISKDVKSGEDRLQRNEADFKIRPLTLMDPALTSVTHDVDPISASANFTVNFKAINESGLVKNVRKKDSKLLYESVTLKEGADAVNMMNPSSELNFGMVNVPLMNLFSKDAEVSAETNGSPSQADNNRLLRYTFQRKRKKELLSSPDENASLENTSNKRRTGEKQCDAPTPKDSSLVNESSRDSRRLAQVARQELYFPFNIRGTPPNQDQNGHLVVALLQKHNMEARKIKSERVAEERDHADDIIHKVLFTAGAALLMACLKRVTITCLVQQWRAWVFLALNLVLLAIFLRSIHSTSDENEECNDLVEIKSEGKKSRGDSVCSQQDEEHKDCHDIYKKGSGGSEPELVDEEIEEVPIRLSKEELNERVETFIAMFRQHLASDAKKGRSPFFDKSESPEIFNFQRVSRVTLSPQRSRA</sequence>
<feature type="compositionally biased region" description="Polar residues" evidence="2">
    <location>
        <begin position="135"/>
        <end position="181"/>
    </location>
</feature>
<dbReference type="Proteomes" id="UP000516437">
    <property type="component" value="Chromosome 6"/>
</dbReference>
<evidence type="ECO:0000313" key="4">
    <source>
        <dbReference type="Proteomes" id="UP000516437"/>
    </source>
</evidence>
<accession>A0A6A1VFX2</accession>
<dbReference type="PANTHER" id="PTHR34778">
    <property type="entry name" value="OS02G0580700 PROTEIN"/>
    <property type="match status" value="1"/>
</dbReference>
<dbReference type="EMBL" id="RXIC02000024">
    <property type="protein sequence ID" value="KAB1211631.1"/>
    <property type="molecule type" value="Genomic_DNA"/>
</dbReference>
<feature type="coiled-coil region" evidence="1">
    <location>
        <begin position="66"/>
        <end position="107"/>
    </location>
</feature>
<keyword evidence="1" id="KW-0175">Coiled coil</keyword>
<feature type="compositionally biased region" description="Polar residues" evidence="2">
    <location>
        <begin position="532"/>
        <end position="541"/>
    </location>
</feature>
<evidence type="ECO:0000256" key="2">
    <source>
        <dbReference type="SAM" id="MobiDB-lite"/>
    </source>
</evidence>
<proteinExistence type="predicted"/>